<dbReference type="Proteomes" id="UP001556637">
    <property type="component" value="Unassembled WGS sequence"/>
</dbReference>
<dbReference type="Pfam" id="PF00990">
    <property type="entry name" value="GGDEF"/>
    <property type="match status" value="1"/>
</dbReference>
<dbReference type="GO" id="GO:0052621">
    <property type="term" value="F:diguanylate cyclase activity"/>
    <property type="evidence" value="ECO:0007669"/>
    <property type="project" value="UniProtKB-EC"/>
</dbReference>
<comment type="caution">
    <text evidence="4">The sequence shown here is derived from an EMBL/GenBank/DDBJ whole genome shotgun (WGS) entry which is preliminary data.</text>
</comment>
<feature type="domain" description="GGDEF" evidence="3">
    <location>
        <begin position="219"/>
        <end position="354"/>
    </location>
</feature>
<gene>
    <name evidence="4" type="ORF">V6X30_04690</name>
</gene>
<reference evidence="4 5" key="1">
    <citation type="submission" date="2024-02" db="EMBL/GenBank/DDBJ databases">
        <title>New especies of Spiribacter isolated from saline water.</title>
        <authorList>
            <person name="Leon M.J."/>
            <person name="De La Haba R."/>
            <person name="Sanchez-Porro C."/>
            <person name="Ventosa A."/>
        </authorList>
    </citation>
    <scope>NUCLEOTIDE SEQUENCE [LARGE SCALE GENOMIC DNA]</scope>
    <source>
        <strain evidence="5">ag22IC4-189</strain>
    </source>
</reference>
<dbReference type="InterPro" id="IPR029787">
    <property type="entry name" value="Nucleotide_cyclase"/>
</dbReference>
<dbReference type="SUPFAM" id="SSF55073">
    <property type="entry name" value="Nucleotide cyclase"/>
    <property type="match status" value="1"/>
</dbReference>
<keyword evidence="2" id="KW-0812">Transmembrane</keyword>
<feature type="transmembrane region" description="Helical" evidence="2">
    <location>
        <begin position="72"/>
        <end position="91"/>
    </location>
</feature>
<dbReference type="InterPro" id="IPR043128">
    <property type="entry name" value="Rev_trsase/Diguanyl_cyclase"/>
</dbReference>
<dbReference type="RefSeq" id="WP_367983488.1">
    <property type="nucleotide sequence ID" value="NZ_JBAKFF010000001.1"/>
</dbReference>
<feature type="transmembrane region" description="Helical" evidence="2">
    <location>
        <begin position="20"/>
        <end position="37"/>
    </location>
</feature>
<dbReference type="EMBL" id="JBAKFF010000001">
    <property type="protein sequence ID" value="MEX0430700.1"/>
    <property type="molecule type" value="Genomic_DNA"/>
</dbReference>
<dbReference type="PANTHER" id="PTHR45138:SF24">
    <property type="entry name" value="DIGUANYLATE CYCLASE DGCC-RELATED"/>
    <property type="match status" value="1"/>
</dbReference>
<evidence type="ECO:0000256" key="2">
    <source>
        <dbReference type="SAM" id="Phobius"/>
    </source>
</evidence>
<accession>A0ABV3T667</accession>
<keyword evidence="4" id="KW-0808">Transferase</keyword>
<keyword evidence="2" id="KW-0472">Membrane</keyword>
<feature type="transmembrane region" description="Helical" evidence="2">
    <location>
        <begin position="157"/>
        <end position="173"/>
    </location>
</feature>
<keyword evidence="2" id="KW-1133">Transmembrane helix</keyword>
<dbReference type="CDD" id="cd01949">
    <property type="entry name" value="GGDEF"/>
    <property type="match status" value="1"/>
</dbReference>
<dbReference type="Gene3D" id="3.30.70.270">
    <property type="match status" value="1"/>
</dbReference>
<organism evidence="4 5">
    <name type="scientific">Spiribacter insolitus</name>
    <dbReference type="NCBI Taxonomy" id="3122417"/>
    <lineage>
        <taxon>Bacteria</taxon>
        <taxon>Pseudomonadati</taxon>
        <taxon>Pseudomonadota</taxon>
        <taxon>Gammaproteobacteria</taxon>
        <taxon>Chromatiales</taxon>
        <taxon>Ectothiorhodospiraceae</taxon>
        <taxon>Spiribacter</taxon>
    </lineage>
</organism>
<dbReference type="PANTHER" id="PTHR45138">
    <property type="entry name" value="REGULATORY COMPONENTS OF SENSORY TRANSDUCTION SYSTEM"/>
    <property type="match status" value="1"/>
</dbReference>
<dbReference type="NCBIfam" id="TIGR00254">
    <property type="entry name" value="GGDEF"/>
    <property type="match status" value="1"/>
</dbReference>
<evidence type="ECO:0000256" key="1">
    <source>
        <dbReference type="ARBA" id="ARBA00012528"/>
    </source>
</evidence>
<proteinExistence type="predicted"/>
<evidence type="ECO:0000259" key="3">
    <source>
        <dbReference type="PROSITE" id="PS50887"/>
    </source>
</evidence>
<feature type="transmembrane region" description="Helical" evidence="2">
    <location>
        <begin position="124"/>
        <end position="142"/>
    </location>
</feature>
<dbReference type="InterPro" id="IPR050469">
    <property type="entry name" value="Diguanylate_Cyclase"/>
</dbReference>
<sequence>MADRRSLELILEANRTNLLTHWAIIMSVGGFVLLLVLDKMSPGITQLFTTLMLLSGLVSMSLVGLHRPLASGWVLIIGISLASAGLITVTGALQSPFLMILIAPLITSGLFLGWKWAMATGMALIVYIAALEWFAPIIFGVQPKTLLADDVVRSSDLHGASALFAFVIILCGVRHNSRISTRLIDEFMERDIQDPLTGVLNRRGFNELISRIAEDPPHAGGALLLLDVDDFKAINDRYGHPVGDEVLLFVVEVVGEQIRQRDRVARLGGDEFAVVLGGVGEAEASGIAERISAAFRHRSFTGSNGSHCEVSVSVGLAHCEHDGPCDPEPLLQAADDALYRAKAKSGPTVAFSRTRDAPRLACGEGAGG</sequence>
<keyword evidence="4" id="KW-0548">Nucleotidyltransferase</keyword>
<protein>
    <recommendedName>
        <fullName evidence="1">diguanylate cyclase</fullName>
        <ecNumber evidence="1">2.7.7.65</ecNumber>
    </recommendedName>
</protein>
<feature type="transmembrane region" description="Helical" evidence="2">
    <location>
        <begin position="97"/>
        <end position="117"/>
    </location>
</feature>
<evidence type="ECO:0000313" key="5">
    <source>
        <dbReference type="Proteomes" id="UP001556637"/>
    </source>
</evidence>
<dbReference type="EC" id="2.7.7.65" evidence="1"/>
<keyword evidence="5" id="KW-1185">Reference proteome</keyword>
<dbReference type="SMART" id="SM00267">
    <property type="entry name" value="GGDEF"/>
    <property type="match status" value="1"/>
</dbReference>
<evidence type="ECO:0000313" key="4">
    <source>
        <dbReference type="EMBL" id="MEX0430700.1"/>
    </source>
</evidence>
<dbReference type="InterPro" id="IPR000160">
    <property type="entry name" value="GGDEF_dom"/>
</dbReference>
<dbReference type="PROSITE" id="PS50887">
    <property type="entry name" value="GGDEF"/>
    <property type="match status" value="1"/>
</dbReference>
<name>A0ABV3T667_9GAMM</name>
<feature type="transmembrane region" description="Helical" evidence="2">
    <location>
        <begin position="43"/>
        <end position="65"/>
    </location>
</feature>